<reference evidence="9 10" key="1">
    <citation type="submission" date="2019-12" db="EMBL/GenBank/DDBJ databases">
        <title>Nesterenkonia muleiensis sp. nov., a novel actinobacterium isolated from sap of Populus euphratica.</title>
        <authorList>
            <person name="Wang R."/>
        </authorList>
    </citation>
    <scope>NUCLEOTIDE SEQUENCE [LARGE SCALE GENOMIC DNA]</scope>
    <source>
        <strain evidence="9 10">F10</strain>
    </source>
</reference>
<evidence type="ECO:0000259" key="8">
    <source>
        <dbReference type="PROSITE" id="PS50893"/>
    </source>
</evidence>
<organism evidence="9 10">
    <name type="scientific">Nesterenkonia alkaliphila</name>
    <dbReference type="NCBI Taxonomy" id="1463631"/>
    <lineage>
        <taxon>Bacteria</taxon>
        <taxon>Bacillati</taxon>
        <taxon>Actinomycetota</taxon>
        <taxon>Actinomycetes</taxon>
        <taxon>Micrococcales</taxon>
        <taxon>Micrococcaceae</taxon>
        <taxon>Nesterenkonia</taxon>
    </lineage>
</organism>
<dbReference type="CDD" id="cd03257">
    <property type="entry name" value="ABC_NikE_OppD_transporters"/>
    <property type="match status" value="1"/>
</dbReference>
<proteinExistence type="inferred from homology"/>
<dbReference type="GO" id="GO:0005524">
    <property type="term" value="F:ATP binding"/>
    <property type="evidence" value="ECO:0007669"/>
    <property type="project" value="UniProtKB-KW"/>
</dbReference>
<name>A0A7K1UMP4_9MICC</name>
<dbReference type="PROSITE" id="PS50893">
    <property type="entry name" value="ABC_TRANSPORTER_2"/>
    <property type="match status" value="1"/>
</dbReference>
<evidence type="ECO:0000256" key="3">
    <source>
        <dbReference type="ARBA" id="ARBA00022448"/>
    </source>
</evidence>
<accession>A0A7K1UMP4</accession>
<sequence>MTAETAAQELLTVKDLRVSATRRESQDLHVVDGASFSIAPGERAALVGESGSGKSVTCFSVMGLLAQNLRVSGGSIRWRGNDLATAKREEIRRLRGPEIAMIYQEPLTSLNPLMTIGYQLKEAARRSKVGRREILEMLDRVGFADPRRIMGQRPHELSGGMRQRVMIAMALIGQPKLLLADEPTTALDVTIQSQVLKLMYDLSYEMGTAVLIVSHDLSVVRKLSDTIHVMYAGQVVESGPTDSVLSQPRHPYTRALLSSAPRLGDTRERLESIPGIVPTPDQWDAGCRFRSRCPLATERCAETPPVDVVADRSSACWHVDQLLAEQKEATPL</sequence>
<comment type="similarity">
    <text evidence="2">Belongs to the ABC transporter superfamily.</text>
</comment>
<dbReference type="AlphaFoldDB" id="A0A7K1UMP4"/>
<dbReference type="InterPro" id="IPR003439">
    <property type="entry name" value="ABC_transporter-like_ATP-bd"/>
</dbReference>
<dbReference type="RefSeq" id="WP_157325942.1">
    <property type="nucleotide sequence ID" value="NZ_BMFX01000010.1"/>
</dbReference>
<dbReference type="FunFam" id="3.40.50.300:FF:000016">
    <property type="entry name" value="Oligopeptide ABC transporter ATP-binding component"/>
    <property type="match status" value="1"/>
</dbReference>
<comment type="caution">
    <text evidence="9">The sequence shown here is derived from an EMBL/GenBank/DDBJ whole genome shotgun (WGS) entry which is preliminary data.</text>
</comment>
<dbReference type="Pfam" id="PF00005">
    <property type="entry name" value="ABC_tran"/>
    <property type="match status" value="1"/>
</dbReference>
<dbReference type="Pfam" id="PF08352">
    <property type="entry name" value="oligo_HPY"/>
    <property type="match status" value="1"/>
</dbReference>
<feature type="domain" description="ABC transporter" evidence="8">
    <location>
        <begin position="11"/>
        <end position="257"/>
    </location>
</feature>
<keyword evidence="3" id="KW-0813">Transport</keyword>
<dbReference type="OrthoDB" id="8481147at2"/>
<dbReference type="Proteomes" id="UP000460157">
    <property type="component" value="Unassembled WGS sequence"/>
</dbReference>
<evidence type="ECO:0000256" key="7">
    <source>
        <dbReference type="ARBA" id="ARBA00023136"/>
    </source>
</evidence>
<dbReference type="SUPFAM" id="SSF52540">
    <property type="entry name" value="P-loop containing nucleoside triphosphate hydrolases"/>
    <property type="match status" value="1"/>
</dbReference>
<evidence type="ECO:0000313" key="9">
    <source>
        <dbReference type="EMBL" id="MVT27726.1"/>
    </source>
</evidence>
<keyword evidence="7" id="KW-0472">Membrane</keyword>
<dbReference type="InterPro" id="IPR027417">
    <property type="entry name" value="P-loop_NTPase"/>
</dbReference>
<dbReference type="PROSITE" id="PS00211">
    <property type="entry name" value="ABC_TRANSPORTER_1"/>
    <property type="match status" value="1"/>
</dbReference>
<evidence type="ECO:0000313" key="10">
    <source>
        <dbReference type="Proteomes" id="UP000460157"/>
    </source>
</evidence>
<dbReference type="PANTHER" id="PTHR43297:SF2">
    <property type="entry name" value="DIPEPTIDE TRANSPORT ATP-BINDING PROTEIN DPPD"/>
    <property type="match status" value="1"/>
</dbReference>
<dbReference type="InterPro" id="IPR013563">
    <property type="entry name" value="Oligopep_ABC_C"/>
</dbReference>
<keyword evidence="10" id="KW-1185">Reference proteome</keyword>
<dbReference type="InterPro" id="IPR003593">
    <property type="entry name" value="AAA+_ATPase"/>
</dbReference>
<gene>
    <name evidence="9" type="ORF">GNZ21_15415</name>
</gene>
<dbReference type="InterPro" id="IPR050388">
    <property type="entry name" value="ABC_Ni/Peptide_Import"/>
</dbReference>
<keyword evidence="4" id="KW-1003">Cell membrane</keyword>
<dbReference type="Gene3D" id="3.40.50.300">
    <property type="entry name" value="P-loop containing nucleotide triphosphate hydrolases"/>
    <property type="match status" value="1"/>
</dbReference>
<dbReference type="NCBIfam" id="TIGR01727">
    <property type="entry name" value="oligo_HPY"/>
    <property type="match status" value="1"/>
</dbReference>
<dbReference type="GO" id="GO:0005886">
    <property type="term" value="C:plasma membrane"/>
    <property type="evidence" value="ECO:0007669"/>
    <property type="project" value="UniProtKB-SubCell"/>
</dbReference>
<dbReference type="GO" id="GO:0016887">
    <property type="term" value="F:ATP hydrolysis activity"/>
    <property type="evidence" value="ECO:0007669"/>
    <property type="project" value="InterPro"/>
</dbReference>
<dbReference type="PANTHER" id="PTHR43297">
    <property type="entry name" value="OLIGOPEPTIDE TRANSPORT ATP-BINDING PROTEIN APPD"/>
    <property type="match status" value="1"/>
</dbReference>
<protein>
    <submittedName>
        <fullName evidence="9">ATP-binding cassette domain-containing protein</fullName>
    </submittedName>
</protein>
<dbReference type="GO" id="GO:0015833">
    <property type="term" value="P:peptide transport"/>
    <property type="evidence" value="ECO:0007669"/>
    <property type="project" value="InterPro"/>
</dbReference>
<dbReference type="EMBL" id="WRPM01000103">
    <property type="protein sequence ID" value="MVT27726.1"/>
    <property type="molecule type" value="Genomic_DNA"/>
</dbReference>
<dbReference type="InterPro" id="IPR017871">
    <property type="entry name" value="ABC_transporter-like_CS"/>
</dbReference>
<keyword evidence="6 9" id="KW-0067">ATP-binding</keyword>
<evidence type="ECO:0000256" key="4">
    <source>
        <dbReference type="ARBA" id="ARBA00022475"/>
    </source>
</evidence>
<dbReference type="SMART" id="SM00382">
    <property type="entry name" value="AAA"/>
    <property type="match status" value="1"/>
</dbReference>
<keyword evidence="5" id="KW-0547">Nucleotide-binding</keyword>
<evidence type="ECO:0000256" key="6">
    <source>
        <dbReference type="ARBA" id="ARBA00022840"/>
    </source>
</evidence>
<evidence type="ECO:0000256" key="5">
    <source>
        <dbReference type="ARBA" id="ARBA00022741"/>
    </source>
</evidence>
<evidence type="ECO:0000256" key="2">
    <source>
        <dbReference type="ARBA" id="ARBA00005417"/>
    </source>
</evidence>
<evidence type="ECO:0000256" key="1">
    <source>
        <dbReference type="ARBA" id="ARBA00004202"/>
    </source>
</evidence>
<comment type="subcellular location">
    <subcellularLocation>
        <location evidence="1">Cell membrane</location>
        <topology evidence="1">Peripheral membrane protein</topology>
    </subcellularLocation>
</comment>